<dbReference type="InterPro" id="IPR046341">
    <property type="entry name" value="SET_dom_sf"/>
</dbReference>
<dbReference type="Gene3D" id="3.30.40.10">
    <property type="entry name" value="Zinc/RING finger domain, C3HC4 (zinc finger)"/>
    <property type="match status" value="1"/>
</dbReference>
<feature type="compositionally biased region" description="Basic and acidic residues" evidence="2">
    <location>
        <begin position="151"/>
        <end position="171"/>
    </location>
</feature>
<dbReference type="SMART" id="SM00317">
    <property type="entry name" value="SET"/>
    <property type="match status" value="1"/>
</dbReference>
<feature type="compositionally biased region" description="Basic and acidic residues" evidence="2">
    <location>
        <begin position="684"/>
        <end position="696"/>
    </location>
</feature>
<evidence type="ECO:0000313" key="5">
    <source>
        <dbReference type="Proteomes" id="UP001172684"/>
    </source>
</evidence>
<evidence type="ECO:0000256" key="1">
    <source>
        <dbReference type="ARBA" id="ARBA00022853"/>
    </source>
</evidence>
<feature type="compositionally biased region" description="Basic residues" evidence="2">
    <location>
        <begin position="121"/>
        <end position="134"/>
    </location>
</feature>
<feature type="region of interest" description="Disordered" evidence="2">
    <location>
        <begin position="755"/>
        <end position="886"/>
    </location>
</feature>
<feature type="region of interest" description="Disordered" evidence="2">
    <location>
        <begin position="501"/>
        <end position="563"/>
    </location>
</feature>
<dbReference type="InterPro" id="IPR001214">
    <property type="entry name" value="SET_dom"/>
</dbReference>
<protein>
    <submittedName>
        <fullName evidence="4">SET domain-containing protein 3</fullName>
    </submittedName>
</protein>
<evidence type="ECO:0000259" key="3">
    <source>
        <dbReference type="PROSITE" id="PS50280"/>
    </source>
</evidence>
<feature type="compositionally biased region" description="Polar residues" evidence="2">
    <location>
        <begin position="181"/>
        <end position="191"/>
    </location>
</feature>
<feature type="region of interest" description="Disordered" evidence="2">
    <location>
        <begin position="593"/>
        <end position="703"/>
    </location>
</feature>
<feature type="region of interest" description="Disordered" evidence="2">
    <location>
        <begin position="909"/>
        <end position="982"/>
    </location>
</feature>
<feature type="region of interest" description="Disordered" evidence="2">
    <location>
        <begin position="720"/>
        <end position="742"/>
    </location>
</feature>
<feature type="compositionally biased region" description="Polar residues" evidence="2">
    <location>
        <begin position="937"/>
        <end position="946"/>
    </location>
</feature>
<dbReference type="PROSITE" id="PS50280">
    <property type="entry name" value="SET"/>
    <property type="match status" value="1"/>
</dbReference>
<feature type="domain" description="SET" evidence="3">
    <location>
        <begin position="298"/>
        <end position="426"/>
    </location>
</feature>
<feature type="compositionally biased region" description="Low complexity" evidence="2">
    <location>
        <begin position="724"/>
        <end position="740"/>
    </location>
</feature>
<name>A0ABQ9P5L7_9PEZI</name>
<feature type="compositionally biased region" description="Polar residues" evidence="2">
    <location>
        <begin position="609"/>
        <end position="618"/>
    </location>
</feature>
<evidence type="ECO:0000313" key="4">
    <source>
        <dbReference type="EMBL" id="KAJ9669800.1"/>
    </source>
</evidence>
<feature type="compositionally biased region" description="Low complexity" evidence="2">
    <location>
        <begin position="812"/>
        <end position="823"/>
    </location>
</feature>
<dbReference type="PANTHER" id="PTHR46462:SF3">
    <property type="entry name" value="UPSET, ISOFORM A"/>
    <property type="match status" value="1"/>
</dbReference>
<feature type="compositionally biased region" description="Low complexity" evidence="2">
    <location>
        <begin position="542"/>
        <end position="552"/>
    </location>
</feature>
<dbReference type="SUPFAM" id="SSF82199">
    <property type="entry name" value="SET domain"/>
    <property type="match status" value="1"/>
</dbReference>
<gene>
    <name evidence="4" type="primary">SET3</name>
    <name evidence="4" type="ORF">H2201_000186</name>
</gene>
<dbReference type="InterPro" id="IPR013083">
    <property type="entry name" value="Znf_RING/FYVE/PHD"/>
</dbReference>
<dbReference type="PANTHER" id="PTHR46462">
    <property type="entry name" value="UPSET, ISOFORM A"/>
    <property type="match status" value="1"/>
</dbReference>
<accession>A0ABQ9P5L7</accession>
<feature type="compositionally biased region" description="Basic and acidic residues" evidence="2">
    <location>
        <begin position="777"/>
        <end position="790"/>
    </location>
</feature>
<dbReference type="InterPro" id="IPR011011">
    <property type="entry name" value="Znf_FYVE_PHD"/>
</dbReference>
<evidence type="ECO:0000256" key="2">
    <source>
        <dbReference type="SAM" id="MobiDB-lite"/>
    </source>
</evidence>
<feature type="compositionally biased region" description="Low complexity" evidence="2">
    <location>
        <begin position="759"/>
        <end position="773"/>
    </location>
</feature>
<feature type="compositionally biased region" description="Low complexity" evidence="2">
    <location>
        <begin position="834"/>
        <end position="845"/>
    </location>
</feature>
<organism evidence="4 5">
    <name type="scientific">Coniosporium apollinis</name>
    <dbReference type="NCBI Taxonomy" id="61459"/>
    <lineage>
        <taxon>Eukaryota</taxon>
        <taxon>Fungi</taxon>
        <taxon>Dikarya</taxon>
        <taxon>Ascomycota</taxon>
        <taxon>Pezizomycotina</taxon>
        <taxon>Dothideomycetes</taxon>
        <taxon>Dothideomycetes incertae sedis</taxon>
        <taxon>Coniosporium</taxon>
    </lineage>
</organism>
<feature type="compositionally biased region" description="Polar residues" evidence="2">
    <location>
        <begin position="794"/>
        <end position="811"/>
    </location>
</feature>
<feature type="compositionally biased region" description="Polar residues" evidence="2">
    <location>
        <begin position="508"/>
        <end position="526"/>
    </location>
</feature>
<dbReference type="EMBL" id="JAPDRL010000001">
    <property type="protein sequence ID" value="KAJ9669800.1"/>
    <property type="molecule type" value="Genomic_DNA"/>
</dbReference>
<feature type="compositionally biased region" description="Polar residues" evidence="2">
    <location>
        <begin position="625"/>
        <end position="637"/>
    </location>
</feature>
<proteinExistence type="predicted"/>
<sequence>MTDDPPLKTYAGPQLSSVPTYASGSPTVVNGLSNGYSIPDGTVEDEDGIIKCICGYHNDDGSTVLCEVCNTWQHITCYYDEPADVPEIHECVDCVPRPLDRKRAVERQKRIRELQNVGDKKVKRAATKSHKKKARESVSGPVQINGWPLGDKQDLHDATDRKIGAPRDSHIPNKRPKTAHKSSGSIASANPQAPIHASRKRATSVIRNGQSPMKSPVNHGSMEQMSDYFSPEFMQLYRQPEFTIITANSFDNIAVTDLLTEWLVDPNALPLVTNGKTRNEIFSRFSSMEELEARDPGLNVEIETDQSITKQGIHPTWQLLTVASDVPAGGYVGELKGQVGLKHDYVSSSSGRWMALQHPEPFVFFCPPLPIYIDARSEGNNLRYIRRSCRPNVRMQILITEGTQYHFCFIATRNIPALEEVTIGWDLMEDHLRLLSEASRTKGGIHNIERGEEISHWAQVVLGAYGGCACSLPPAECILQRVCFRNHAYVAETTQSSNLVKSKKLRKNGTQISPLSTGCATNSRAGSETLHRVNTEDDQVDSRSASGSSHSKPGSRDITPMARASTNAAYGLGVQISDREKRKMMAEERLFEQLQLNEQHTTKRRKRNSGASTSNVVNGQRAVSKATQPSRASTTAAQPPPKPKPVYTDASTQTEVNNGLAYNPTLMPTRRKPRSSPVQALLQRTREERERRERSQRTHVAKARSDYVDIEDVVMKNADSDQLSPVASSSATASSPWANSVSGCPLQKDVATSPAQLGSSVSSNSRISVISPSATSHIEEHEDVDMKDADTSVGLHSTTSPVVHSVTPSKNPVSQHPAQSSHPPIQPPPPPWPSTTQAQSSQPLPVQKTVGLHVQLPPHPPLLSSVSSMTPTTPSVPGALGPLAGSIAQSPSALTVHPPIFSPSVAAAVTPSPMQKKKLSLSDYTSRKKKTEALSAAVSSVQATSEPQPQPQPSSPPNGATVVPGLPMDESAPRSLPEALMR</sequence>
<dbReference type="Proteomes" id="UP001172684">
    <property type="component" value="Unassembled WGS sequence"/>
</dbReference>
<dbReference type="Gene3D" id="2.170.270.10">
    <property type="entry name" value="SET domain"/>
    <property type="match status" value="1"/>
</dbReference>
<dbReference type="Pfam" id="PF00856">
    <property type="entry name" value="SET"/>
    <property type="match status" value="1"/>
</dbReference>
<feature type="compositionally biased region" description="Low complexity" evidence="2">
    <location>
        <begin position="852"/>
        <end position="877"/>
    </location>
</feature>
<comment type="caution">
    <text evidence="4">The sequence shown here is derived from an EMBL/GenBank/DDBJ whole genome shotgun (WGS) entry which is preliminary data.</text>
</comment>
<keyword evidence="5" id="KW-1185">Reference proteome</keyword>
<feature type="region of interest" description="Disordered" evidence="2">
    <location>
        <begin position="116"/>
        <end position="200"/>
    </location>
</feature>
<dbReference type="SUPFAM" id="SSF57903">
    <property type="entry name" value="FYVE/PHD zinc finger"/>
    <property type="match status" value="1"/>
</dbReference>
<reference evidence="4" key="1">
    <citation type="submission" date="2022-10" db="EMBL/GenBank/DDBJ databases">
        <title>Culturing micro-colonial fungi from biological soil crusts in the Mojave desert and describing Neophaeococcomyces mojavensis, and introducing the new genera and species Taxawa tesnikishii.</title>
        <authorList>
            <person name="Kurbessoian T."/>
            <person name="Stajich J.E."/>
        </authorList>
    </citation>
    <scope>NUCLEOTIDE SEQUENCE</scope>
    <source>
        <strain evidence="4">TK_1</strain>
    </source>
</reference>
<feature type="compositionally biased region" description="Pro residues" evidence="2">
    <location>
        <begin position="824"/>
        <end position="833"/>
    </location>
</feature>
<keyword evidence="1" id="KW-0156">Chromatin regulator</keyword>